<dbReference type="InterPro" id="IPR037239">
    <property type="entry name" value="OSBP_sf"/>
</dbReference>
<evidence type="ECO:0000313" key="9">
    <source>
        <dbReference type="EMBL" id="KAF6021770.1"/>
    </source>
</evidence>
<dbReference type="SUPFAM" id="SSF144000">
    <property type="entry name" value="Oxysterol-binding protein-like"/>
    <property type="match status" value="1"/>
</dbReference>
<protein>
    <recommendedName>
        <fullName evidence="6">Oxysterol-binding protein</fullName>
    </recommendedName>
</protein>
<evidence type="ECO:0000259" key="8">
    <source>
        <dbReference type="PROSITE" id="PS50003"/>
    </source>
</evidence>
<dbReference type="EMBL" id="VXIV02002965">
    <property type="protein sequence ID" value="KAF6021770.1"/>
    <property type="molecule type" value="Genomic_DNA"/>
</dbReference>
<feature type="compositionally biased region" description="Low complexity" evidence="7">
    <location>
        <begin position="444"/>
        <end position="455"/>
    </location>
</feature>
<dbReference type="PROSITE" id="PS50003">
    <property type="entry name" value="PH_DOMAIN"/>
    <property type="match status" value="1"/>
</dbReference>
<dbReference type="InterPro" id="IPR000648">
    <property type="entry name" value="Oxysterol-bd"/>
</dbReference>
<keyword evidence="1 6" id="KW-0813">Transport</keyword>
<dbReference type="GO" id="GO:0005829">
    <property type="term" value="C:cytosol"/>
    <property type="evidence" value="ECO:0007669"/>
    <property type="project" value="TreeGrafter"/>
</dbReference>
<dbReference type="Proteomes" id="UP000593567">
    <property type="component" value="Unassembled WGS sequence"/>
</dbReference>
<evidence type="ECO:0000256" key="4">
    <source>
        <dbReference type="PROSITE-ProRule" id="PRU00023"/>
    </source>
</evidence>
<organism evidence="9 10">
    <name type="scientific">Bugula neritina</name>
    <name type="common">Brown bryozoan</name>
    <name type="synonym">Sertularia neritina</name>
    <dbReference type="NCBI Taxonomy" id="10212"/>
    <lineage>
        <taxon>Eukaryota</taxon>
        <taxon>Metazoa</taxon>
        <taxon>Spiralia</taxon>
        <taxon>Lophotrochozoa</taxon>
        <taxon>Bryozoa</taxon>
        <taxon>Gymnolaemata</taxon>
        <taxon>Cheilostomatida</taxon>
        <taxon>Flustrina</taxon>
        <taxon>Buguloidea</taxon>
        <taxon>Bugulidae</taxon>
        <taxon>Bugula</taxon>
    </lineage>
</organism>
<dbReference type="Pfam" id="PF00023">
    <property type="entry name" value="Ank"/>
    <property type="match status" value="1"/>
</dbReference>
<gene>
    <name evidence="9" type="ORF">EB796_019926</name>
</gene>
<dbReference type="GO" id="GO:0006869">
    <property type="term" value="P:lipid transport"/>
    <property type="evidence" value="ECO:0007669"/>
    <property type="project" value="UniProtKB-KW"/>
</dbReference>
<dbReference type="InterPro" id="IPR011993">
    <property type="entry name" value="PH-like_dom_sf"/>
</dbReference>
<dbReference type="GO" id="GO:0005886">
    <property type="term" value="C:plasma membrane"/>
    <property type="evidence" value="ECO:0007669"/>
    <property type="project" value="TreeGrafter"/>
</dbReference>
<evidence type="ECO:0000256" key="7">
    <source>
        <dbReference type="SAM" id="MobiDB-lite"/>
    </source>
</evidence>
<proteinExistence type="inferred from homology"/>
<evidence type="ECO:0000256" key="1">
    <source>
        <dbReference type="ARBA" id="ARBA00022448"/>
    </source>
</evidence>
<dbReference type="InterPro" id="IPR036770">
    <property type="entry name" value="Ankyrin_rpt-contain_sf"/>
</dbReference>
<comment type="caution">
    <text evidence="9">The sequence shown here is derived from an EMBL/GenBank/DDBJ whole genome shotgun (WGS) entry which is preliminary data.</text>
</comment>
<dbReference type="OrthoDB" id="416222at2759"/>
<dbReference type="InterPro" id="IPR001849">
    <property type="entry name" value="PH_domain"/>
</dbReference>
<dbReference type="SMART" id="SM00248">
    <property type="entry name" value="ANK"/>
    <property type="match status" value="2"/>
</dbReference>
<dbReference type="SMART" id="SM00233">
    <property type="entry name" value="PH"/>
    <property type="match status" value="1"/>
</dbReference>
<dbReference type="PANTHER" id="PTHR10972">
    <property type="entry name" value="OXYSTEROL-BINDING PROTEIN-RELATED"/>
    <property type="match status" value="1"/>
</dbReference>
<comment type="similarity">
    <text evidence="5">Belongs to the OSBP family.</text>
</comment>
<dbReference type="PROSITE" id="PS50297">
    <property type="entry name" value="ANK_REP_REGION"/>
    <property type="match status" value="2"/>
</dbReference>
<accession>A0A7J7J699</accession>
<keyword evidence="2 6" id="KW-0445">Lipid transport</keyword>
<evidence type="ECO:0000256" key="2">
    <source>
        <dbReference type="ARBA" id="ARBA00023055"/>
    </source>
</evidence>
<dbReference type="Gene3D" id="1.25.40.20">
    <property type="entry name" value="Ankyrin repeat-containing domain"/>
    <property type="match status" value="2"/>
</dbReference>
<evidence type="ECO:0000256" key="6">
    <source>
        <dbReference type="RuleBase" id="RU003845"/>
    </source>
</evidence>
<feature type="region of interest" description="Disordered" evidence="7">
    <location>
        <begin position="439"/>
        <end position="460"/>
    </location>
</feature>
<dbReference type="GO" id="GO:0032934">
    <property type="term" value="F:sterol binding"/>
    <property type="evidence" value="ECO:0007669"/>
    <property type="project" value="TreeGrafter"/>
</dbReference>
<feature type="repeat" description="ANK" evidence="4">
    <location>
        <begin position="107"/>
        <end position="139"/>
    </location>
</feature>
<keyword evidence="3" id="KW-0446">Lipid-binding</keyword>
<dbReference type="Gene3D" id="2.40.160.120">
    <property type="match status" value="1"/>
</dbReference>
<dbReference type="Pfam" id="PF13857">
    <property type="entry name" value="Ank_5"/>
    <property type="match status" value="1"/>
</dbReference>
<feature type="domain" description="PH" evidence="8">
    <location>
        <begin position="169"/>
        <end position="272"/>
    </location>
</feature>
<name>A0A7J7J699_BUGNE</name>
<reference evidence="9" key="1">
    <citation type="submission" date="2020-06" db="EMBL/GenBank/DDBJ databases">
        <title>Draft genome of Bugula neritina, a colonial animal packing powerful symbionts and potential medicines.</title>
        <authorList>
            <person name="Rayko M."/>
        </authorList>
    </citation>
    <scope>NUCLEOTIDE SEQUENCE [LARGE SCALE GENOMIC DNA]</scope>
    <source>
        <strain evidence="9">Kwan_BN1</strain>
    </source>
</reference>
<evidence type="ECO:0000256" key="3">
    <source>
        <dbReference type="ARBA" id="ARBA00023121"/>
    </source>
</evidence>
<dbReference type="SUPFAM" id="SSF48403">
    <property type="entry name" value="Ankyrin repeat"/>
    <property type="match status" value="1"/>
</dbReference>
<dbReference type="InterPro" id="IPR002110">
    <property type="entry name" value="Ankyrin_rpt"/>
</dbReference>
<evidence type="ECO:0000313" key="10">
    <source>
        <dbReference type="Proteomes" id="UP000593567"/>
    </source>
</evidence>
<dbReference type="PANTHER" id="PTHR10972:SF209">
    <property type="entry name" value="OXYSTEROL-BINDING PROTEIN"/>
    <property type="match status" value="1"/>
</dbReference>
<sequence length="659" mass="73922">MKGADVNATNDKGDTPLHKAAYTGRLDVVTLLLKNGADINIVNIEGHKAMALCKNPDIKDLIQAAHVTENSKTERKFLTHASEGDIEGLEQTIKDCRKLNINCVDSLGNSALHLAAYRDRQQVAAFLMQAGIKSDIKNKNGQIASDVATSQAMKQVLDVAPLNHLSKTVSRFEGELYKQTRLFGFKLRYVVLDKGVLSIFNTRADASSGARRRTYKYLDDAQCLVYSKDNLRFAILYNDEVTHRFKVAPTASDPLETISRQKWMNAISSHIEYSTYYMHKGLNTEDSDSYEELLPLSSMADALQTAQAHQSAVEKDVNQLMLLAGKLFNTSPSKQDYEDTVSRCTNIASSSRDMCNVLQHCLTIFTQQEQLRNQQLAEERERCRVLQESLRVLAVQHHELEQHIETGGGYSSPIDMGDSSLENSDDEFYDCDVTDSASMDGDGSNYSESSSPNNNTIGTESVRVTDLEKVKAIHKSRWDGRTSLPVPMLSRNDFSVWSILKQCIGKELSKITMPVIFNEPLSFLQRVTEYMEYAYLLDRANLCETPEERMAYISAFAISACASNWDRLGKPFNPLLGETYELDRPELGYKVVCEQVSHHPPISAFHVSAQNYSVYGAINPKLKFWGKSVEVTPKGVITVNLLRHGESYTWENVNCSYTI</sequence>
<keyword evidence="10" id="KW-1185">Reference proteome</keyword>
<dbReference type="GO" id="GO:0097038">
    <property type="term" value="C:perinuclear endoplasmic reticulum"/>
    <property type="evidence" value="ECO:0007669"/>
    <property type="project" value="TreeGrafter"/>
</dbReference>
<dbReference type="PROSITE" id="PS01013">
    <property type="entry name" value="OSBP"/>
    <property type="match status" value="1"/>
</dbReference>
<evidence type="ECO:0000256" key="5">
    <source>
        <dbReference type="RuleBase" id="RU003844"/>
    </source>
</evidence>
<dbReference type="PROSITE" id="PS50088">
    <property type="entry name" value="ANK_REPEAT"/>
    <property type="match status" value="2"/>
</dbReference>
<dbReference type="AlphaFoldDB" id="A0A7J7J699"/>
<feature type="repeat" description="ANK" evidence="4">
    <location>
        <begin position="12"/>
        <end position="44"/>
    </location>
</feature>
<keyword evidence="4" id="KW-0040">ANK repeat</keyword>
<dbReference type="SUPFAM" id="SSF50729">
    <property type="entry name" value="PH domain-like"/>
    <property type="match status" value="1"/>
</dbReference>
<dbReference type="Pfam" id="PF01237">
    <property type="entry name" value="Oxysterol_BP"/>
    <property type="match status" value="1"/>
</dbReference>
<dbReference type="Gene3D" id="2.30.29.30">
    <property type="entry name" value="Pleckstrin-homology domain (PH domain)/Phosphotyrosine-binding domain (PTB)"/>
    <property type="match status" value="1"/>
</dbReference>
<dbReference type="InterPro" id="IPR018494">
    <property type="entry name" value="Oxysterol-bd_CS"/>
</dbReference>